<reference evidence="3" key="4">
    <citation type="submission" date="2025-05" db="UniProtKB">
        <authorList>
            <consortium name="EnsemblFungi"/>
        </authorList>
    </citation>
    <scope>IDENTIFICATION</scope>
    <source>
        <strain evidence="3">isolate 1-1 / race 1 (BBBD)</strain>
    </source>
</reference>
<reference evidence="3 4" key="3">
    <citation type="journal article" date="2017" name="G3 (Bethesda)">
        <title>Comparative analysis highlights variable genome content of wheat rusts and divergence of the mating loci.</title>
        <authorList>
            <person name="Cuomo C.A."/>
            <person name="Bakkeren G."/>
            <person name="Khalil H.B."/>
            <person name="Panwar V."/>
            <person name="Joly D."/>
            <person name="Linning R."/>
            <person name="Sakthikumar S."/>
            <person name="Song X."/>
            <person name="Adiconis X."/>
            <person name="Fan L."/>
            <person name="Goldberg J.M."/>
            <person name="Levin J.Z."/>
            <person name="Young S."/>
            <person name="Zeng Q."/>
            <person name="Anikster Y."/>
            <person name="Bruce M."/>
            <person name="Wang M."/>
            <person name="Yin C."/>
            <person name="McCallum B."/>
            <person name="Szabo L.J."/>
            <person name="Hulbert S."/>
            <person name="Chen X."/>
            <person name="Fellers J.P."/>
        </authorList>
    </citation>
    <scope>NUCLEOTIDE SEQUENCE</scope>
    <source>
        <strain evidence="3">isolate 1-1 / race 1 (BBBD)</strain>
        <strain evidence="4">Isolate 1-1 / race 1 (BBBD)</strain>
    </source>
</reference>
<accession>A0A180GE16</accession>
<dbReference type="VEuPathDB" id="FungiDB:PTTG_28417"/>
<feature type="region of interest" description="Disordered" evidence="1">
    <location>
        <begin position="440"/>
        <end position="464"/>
    </location>
</feature>
<evidence type="ECO:0000313" key="2">
    <source>
        <dbReference type="EMBL" id="OAV90183.1"/>
    </source>
</evidence>
<dbReference type="Proteomes" id="UP000005240">
    <property type="component" value="Unassembled WGS sequence"/>
</dbReference>
<reference evidence="2" key="1">
    <citation type="submission" date="2009-11" db="EMBL/GenBank/DDBJ databases">
        <authorList>
            <consortium name="The Broad Institute Genome Sequencing Platform"/>
            <person name="Ward D."/>
            <person name="Feldgarden M."/>
            <person name="Earl A."/>
            <person name="Young S.K."/>
            <person name="Zeng Q."/>
            <person name="Koehrsen M."/>
            <person name="Alvarado L."/>
            <person name="Berlin A."/>
            <person name="Bochicchio J."/>
            <person name="Borenstein D."/>
            <person name="Chapman S.B."/>
            <person name="Chen Z."/>
            <person name="Engels R."/>
            <person name="Freedman E."/>
            <person name="Gellesch M."/>
            <person name="Goldberg J."/>
            <person name="Griggs A."/>
            <person name="Gujja S."/>
            <person name="Heilman E."/>
            <person name="Heiman D."/>
            <person name="Hepburn T."/>
            <person name="Howarth C."/>
            <person name="Jen D."/>
            <person name="Larson L."/>
            <person name="Lewis B."/>
            <person name="Mehta T."/>
            <person name="Park D."/>
            <person name="Pearson M."/>
            <person name="Roberts A."/>
            <person name="Saif S."/>
            <person name="Shea T."/>
            <person name="Shenoy N."/>
            <person name="Sisk P."/>
            <person name="Stolte C."/>
            <person name="Sykes S."/>
            <person name="Thomson T."/>
            <person name="Walk T."/>
            <person name="White J."/>
            <person name="Yandava C."/>
            <person name="Izard J."/>
            <person name="Baranova O.V."/>
            <person name="Blanton J.M."/>
            <person name="Tanner A.C."/>
            <person name="Dewhirst F.E."/>
            <person name="Haas B."/>
            <person name="Nusbaum C."/>
            <person name="Birren B."/>
        </authorList>
    </citation>
    <scope>NUCLEOTIDE SEQUENCE [LARGE SCALE GENOMIC DNA]</scope>
    <source>
        <strain evidence="2">1-1 BBBD Race 1</strain>
    </source>
</reference>
<dbReference type="PANTHER" id="PTHR33069">
    <property type="entry name" value="CHROMOSOME 7, WHOLE GENOME SHOTGUN SEQUENCE-RELATED"/>
    <property type="match status" value="1"/>
</dbReference>
<organism evidence="2">
    <name type="scientific">Puccinia triticina (isolate 1-1 / race 1 (BBBD))</name>
    <name type="common">Brown leaf rust fungus</name>
    <dbReference type="NCBI Taxonomy" id="630390"/>
    <lineage>
        <taxon>Eukaryota</taxon>
        <taxon>Fungi</taxon>
        <taxon>Dikarya</taxon>
        <taxon>Basidiomycota</taxon>
        <taxon>Pucciniomycotina</taxon>
        <taxon>Pucciniomycetes</taxon>
        <taxon>Pucciniales</taxon>
        <taxon>Pucciniaceae</taxon>
        <taxon>Puccinia</taxon>
    </lineage>
</organism>
<dbReference type="PANTHER" id="PTHR33069:SF3">
    <property type="entry name" value="DYNEIN HEAVY CHAIN TAIL DOMAIN-CONTAINING PROTEIN"/>
    <property type="match status" value="1"/>
</dbReference>
<reference evidence="2" key="2">
    <citation type="submission" date="2016-05" db="EMBL/GenBank/DDBJ databases">
        <title>Comparative analysis highlights variable genome content of wheat rusts and divergence of the mating loci.</title>
        <authorList>
            <person name="Cuomo C.A."/>
            <person name="Bakkeren G."/>
            <person name="Szabo L."/>
            <person name="Khalil H."/>
            <person name="Joly D."/>
            <person name="Goldberg J."/>
            <person name="Young S."/>
            <person name="Zeng Q."/>
            <person name="Fellers J."/>
        </authorList>
    </citation>
    <scope>NUCLEOTIDE SEQUENCE [LARGE SCALE GENOMIC DNA]</scope>
    <source>
        <strain evidence="2">1-1 BBBD Race 1</strain>
    </source>
</reference>
<gene>
    <name evidence="2" type="ORF">PTTG_28417</name>
</gene>
<proteinExistence type="predicted"/>
<dbReference type="EnsemblFungi" id="PTTG_28417-t43_1">
    <property type="protein sequence ID" value="PTTG_28417-t43_1-p1"/>
    <property type="gene ID" value="PTTG_28417"/>
</dbReference>
<protein>
    <submittedName>
        <fullName evidence="2 3">Uncharacterized protein</fullName>
    </submittedName>
</protein>
<evidence type="ECO:0000313" key="4">
    <source>
        <dbReference type="Proteomes" id="UP000005240"/>
    </source>
</evidence>
<keyword evidence="4" id="KW-1185">Reference proteome</keyword>
<evidence type="ECO:0000313" key="3">
    <source>
        <dbReference type="EnsemblFungi" id="PTTG_28417-t43_1-p1"/>
    </source>
</evidence>
<feature type="region of interest" description="Disordered" evidence="1">
    <location>
        <begin position="1"/>
        <end position="43"/>
    </location>
</feature>
<sequence length="464" mass="53959">MTSQAKDSDSQELGRGLHARRERPNPDEPELQNQIETSESKSEKQSSLVAALFMHALRQVIPTLETGRQTHEWREKKELRWAWDHRIERELLPRLRRHLVAISDALEPSRLKDLPLSEDPSTEIGWIDIITNDASQLKSSIIVSWSHWERSEPTPFWTSAQSQNTCQIEIPKSATYWLRPYHYPEIHLGVDRIRNGIAELFKAIAESLRGTESPSVGRKEKALRDVLQSINWLIADLEDPRRVLRTQWQINVREIEIMELAVVKCLQPTDSHKNTKIEGICDRDHLRLHRWTARKDMSHLEVELLQDLTSLLKICRILLHKLSSSTSSEPFMTSQMKLKQLKKIHTETEAMESKLRKLTILVLKRRLRGLVNQIDCYFEDFVLIVDEIQKHLDTLDPGADPTQLRKAREWCQMWTAQHQFALQVFVRKANSLFIIMGDSDSEEDDSDTDSLSYSEYSGPSRTLR</sequence>
<evidence type="ECO:0000256" key="1">
    <source>
        <dbReference type="SAM" id="MobiDB-lite"/>
    </source>
</evidence>
<name>A0A180GE16_PUCT1</name>
<dbReference type="AlphaFoldDB" id="A0A180GE16"/>
<dbReference type="EMBL" id="ADAS02000107">
    <property type="protein sequence ID" value="OAV90183.1"/>
    <property type="molecule type" value="Genomic_DNA"/>
</dbReference>